<dbReference type="KEGG" id="ecw:EcE24377A_2348"/>
<dbReference type="NCBIfam" id="TIGR04009">
    <property type="entry name" value="wcaE"/>
    <property type="match status" value="1"/>
</dbReference>
<dbReference type="InterPro" id="IPR029044">
    <property type="entry name" value="Nucleotide-diphossugar_trans"/>
</dbReference>
<evidence type="ECO:0000313" key="2">
    <source>
        <dbReference type="EMBL" id="ABV17985.1"/>
    </source>
</evidence>
<dbReference type="GO" id="GO:0016758">
    <property type="term" value="F:hexosyltransferase activity"/>
    <property type="evidence" value="ECO:0007669"/>
    <property type="project" value="UniProtKB-ARBA"/>
</dbReference>
<evidence type="ECO:0000313" key="3">
    <source>
        <dbReference type="Proteomes" id="UP000001122"/>
    </source>
</evidence>
<evidence type="ECO:0000259" key="1">
    <source>
        <dbReference type="Pfam" id="PF00535"/>
    </source>
</evidence>
<dbReference type="InterPro" id="IPR024010">
    <property type="entry name" value="Colanic_acid_synth_WcaE"/>
</dbReference>
<reference evidence="3" key="1">
    <citation type="journal article" date="2008" name="J. Bacteriol.">
        <title>The pangenome structure of Escherichia coli: comparative genomic analysis of E. coli commensal and pathogenic isolates.</title>
        <authorList>
            <person name="Rasko D.A."/>
            <person name="Rosovitz M.J."/>
            <person name="Myers G.S."/>
            <person name="Mongodin E.F."/>
            <person name="Fricke W.F."/>
            <person name="Gajer P."/>
            <person name="Crabtree J."/>
            <person name="Sebaihia M."/>
            <person name="Thomson N.R."/>
            <person name="Chaudhuri R."/>
            <person name="Henderson I.R."/>
            <person name="Sperandio V."/>
            <person name="Ravel J."/>
        </authorList>
    </citation>
    <scope>NUCLEOTIDE SEQUENCE [LARGE SCALE GENOMIC DNA]</scope>
    <source>
        <strain evidence="3">E24377A / ETEC</strain>
    </source>
</reference>
<gene>
    <name evidence="2" type="primary">wcaE</name>
    <name evidence="2" type="ordered locus">EcE24377A_2348</name>
</gene>
<dbReference type="CAZy" id="GT2">
    <property type="family name" value="Glycosyltransferase Family 2"/>
</dbReference>
<dbReference type="Pfam" id="PF00535">
    <property type="entry name" value="Glycos_transf_2"/>
    <property type="match status" value="1"/>
</dbReference>
<feature type="domain" description="Glycosyltransferase 2-like" evidence="1">
    <location>
        <begin position="4"/>
        <end position="107"/>
    </location>
</feature>
<dbReference type="PANTHER" id="PTHR22916">
    <property type="entry name" value="GLYCOSYLTRANSFERASE"/>
    <property type="match status" value="1"/>
</dbReference>
<dbReference type="Proteomes" id="UP000001122">
    <property type="component" value="Chromosome"/>
</dbReference>
<accession>A7ZNM9</accession>
<sequence>MLLSIITVAFRNLEGIVKTHASLAHLAHLAQAEDISFEWIVVDGGSNDGTREYLENLNGIFNLRFVSEPDNGIYDAMNKGIAMAQGKFALFLNSGDIFHQDAANFVRKLKMQKDNVMITGDALLDFGDGHKIKRSAKPGWYIYHSLPASHQAIFFPVSGLKKWRYDLEYKVSSDYALAAKMYKAGYAFKKLNGLVSEFSMGGVSTTNNMELCADAKKVQRQILHVPGFWAELSWHLRQRTTSKTKALYNKS</sequence>
<keyword evidence="2" id="KW-0808">Transferase</keyword>
<dbReference type="AlphaFoldDB" id="A7ZNM9"/>
<dbReference type="EMBL" id="CP000800">
    <property type="protein sequence ID" value="ABV17985.1"/>
    <property type="molecule type" value="Genomic_DNA"/>
</dbReference>
<dbReference type="Gene3D" id="3.90.550.10">
    <property type="entry name" value="Spore Coat Polysaccharide Biosynthesis Protein SpsA, Chain A"/>
    <property type="match status" value="1"/>
</dbReference>
<organism evidence="2 3">
    <name type="scientific">Escherichia coli O139:H28 (strain E24377A / ETEC)</name>
    <dbReference type="NCBI Taxonomy" id="331111"/>
    <lineage>
        <taxon>Bacteria</taxon>
        <taxon>Pseudomonadati</taxon>
        <taxon>Pseudomonadota</taxon>
        <taxon>Gammaproteobacteria</taxon>
        <taxon>Enterobacterales</taxon>
        <taxon>Enterobacteriaceae</taxon>
        <taxon>Escherichia</taxon>
    </lineage>
</organism>
<keyword evidence="3" id="KW-1185">Reference proteome</keyword>
<dbReference type="InterPro" id="IPR001173">
    <property type="entry name" value="Glyco_trans_2-like"/>
</dbReference>
<dbReference type="RefSeq" id="WP_000927022.1">
    <property type="nucleotide sequence ID" value="NC_009801.1"/>
</dbReference>
<dbReference type="PANTHER" id="PTHR22916:SF67">
    <property type="entry name" value="COLANIC ACID BIOSYNTHESIS GLYCOSYL TRANSFERASE WCAE-RELATED"/>
    <property type="match status" value="1"/>
</dbReference>
<dbReference type="SUPFAM" id="SSF53448">
    <property type="entry name" value="Nucleotide-diphospho-sugar transferases"/>
    <property type="match status" value="1"/>
</dbReference>
<name>A7ZNM9_ECO24</name>
<dbReference type="HOGENOM" id="CLU_025996_21_1_6"/>
<dbReference type="CDD" id="cd06433">
    <property type="entry name" value="GT_2_WfgS_like"/>
    <property type="match status" value="1"/>
</dbReference>
<proteinExistence type="predicted"/>
<protein>
    <submittedName>
        <fullName evidence="2">Colanic acid biosynthesis glycosyl transferase WcaE</fullName>
    </submittedName>
</protein>